<dbReference type="SMART" id="SM01332">
    <property type="entry name" value="Cyclin_C"/>
    <property type="match status" value="1"/>
</dbReference>
<keyword evidence="7" id="KW-1185">Reference proteome</keyword>
<dbReference type="FunFam" id="1.10.472.10:FF:000031">
    <property type="entry name" value="cyclin-L1-1-like isoform X1"/>
    <property type="match status" value="1"/>
</dbReference>
<protein>
    <submittedName>
        <fullName evidence="6">CLUMA_CG005671, isoform A</fullName>
    </submittedName>
</protein>
<dbReference type="PIRSF" id="PIRSF036580">
    <property type="entry name" value="Cyclin_L"/>
    <property type="match status" value="1"/>
</dbReference>
<sequence>MEATENKDKEALKRNYGKIILTLENAILSSEKLEASTVSQQDGLSKDIELDLRILGCELIQTAGILLKLPQVAMASGQVLFQRFFYSKSFVRHDMEAIAMGCICLASKIEEAPRRLRDVLNVFNHIKQIRKMLCIIMPITPMILDQNYVNLKNQVIKAERRVLKELGFCVHVKHPHKLIMVYLKYLNFDEDKNREMLQLAWNYMNDSFRTDVFVRYQPETIACACISLSARKLNINLTTSPSWFVIFKVQECDLIDACYRIMELYHRGKPDTEKLEAAVDELKKQYQDQRKKEHRNNSSPAVTIVDKTNGSSHNMWGGFIQRQVPSINSSNADEKTESKQKLEGKSVSSTNINNNHNERHSSKGRSRSQSRTRNSRSRSRSSDRHAKKKDRTKKRSHSRSPESDYEKKSRKRDKKYSKKSPKRDYREKSRERYSNGSRRRDYANDRDKERYSDKEYYSGYNYEKDKYSSSNHSSRNGNRHHHKSRR</sequence>
<feature type="domain" description="Cyclin C-terminal" evidence="5">
    <location>
        <begin position="173"/>
        <end position="301"/>
    </location>
</feature>
<feature type="compositionally biased region" description="Basic and acidic residues" evidence="3">
    <location>
        <begin position="422"/>
        <end position="467"/>
    </location>
</feature>
<keyword evidence="1 2" id="KW-0195">Cyclin</keyword>
<dbReference type="InterPro" id="IPR013763">
    <property type="entry name" value="Cyclin-like_dom"/>
</dbReference>
<feature type="compositionally biased region" description="Polar residues" evidence="3">
    <location>
        <begin position="346"/>
        <end position="355"/>
    </location>
</feature>
<feature type="compositionally biased region" description="Basic residues" evidence="3">
    <location>
        <begin position="408"/>
        <end position="421"/>
    </location>
</feature>
<feature type="compositionally biased region" description="Basic and acidic residues" evidence="3">
    <location>
        <begin position="332"/>
        <end position="344"/>
    </location>
</feature>
<dbReference type="AlphaFoldDB" id="A0A1J1HVS3"/>
<feature type="compositionally biased region" description="Basic residues" evidence="3">
    <location>
        <begin position="362"/>
        <end position="398"/>
    </location>
</feature>
<organism evidence="6 7">
    <name type="scientific">Clunio marinus</name>
    <dbReference type="NCBI Taxonomy" id="568069"/>
    <lineage>
        <taxon>Eukaryota</taxon>
        <taxon>Metazoa</taxon>
        <taxon>Ecdysozoa</taxon>
        <taxon>Arthropoda</taxon>
        <taxon>Hexapoda</taxon>
        <taxon>Insecta</taxon>
        <taxon>Pterygota</taxon>
        <taxon>Neoptera</taxon>
        <taxon>Endopterygota</taxon>
        <taxon>Diptera</taxon>
        <taxon>Nematocera</taxon>
        <taxon>Chironomoidea</taxon>
        <taxon>Chironomidae</taxon>
        <taxon>Clunio</taxon>
    </lineage>
</organism>
<proteinExistence type="inferred from homology"/>
<dbReference type="SMART" id="SM00385">
    <property type="entry name" value="CYCLIN"/>
    <property type="match status" value="2"/>
</dbReference>
<gene>
    <name evidence="6" type="primary">putative Cyclin-L2</name>
    <name evidence="6" type="ORF">CLUMA_CG005671</name>
</gene>
<dbReference type="InterPro" id="IPR036915">
    <property type="entry name" value="Cyclin-like_sf"/>
</dbReference>
<feature type="compositionally biased region" description="Polar residues" evidence="3">
    <location>
        <begin position="297"/>
        <end position="314"/>
    </location>
</feature>
<dbReference type="Pfam" id="PF00134">
    <property type="entry name" value="Cyclin_N"/>
    <property type="match status" value="1"/>
</dbReference>
<feature type="region of interest" description="Disordered" evidence="3">
    <location>
        <begin position="286"/>
        <end position="486"/>
    </location>
</feature>
<dbReference type="GO" id="GO:0016538">
    <property type="term" value="F:cyclin-dependent protein serine/threonine kinase regulator activity"/>
    <property type="evidence" value="ECO:0007669"/>
    <property type="project" value="InterPro"/>
</dbReference>
<feature type="domain" description="Cyclin-like" evidence="4">
    <location>
        <begin position="58"/>
        <end position="138"/>
    </location>
</feature>
<evidence type="ECO:0000256" key="2">
    <source>
        <dbReference type="RuleBase" id="RU000383"/>
    </source>
</evidence>
<feature type="domain" description="Cyclin-like" evidence="4">
    <location>
        <begin position="177"/>
        <end position="264"/>
    </location>
</feature>
<dbReference type="STRING" id="568069.A0A1J1HVS3"/>
<dbReference type="SUPFAM" id="SSF47954">
    <property type="entry name" value="Cyclin-like"/>
    <property type="match status" value="2"/>
</dbReference>
<dbReference type="EMBL" id="CVRI01000023">
    <property type="protein sequence ID" value="CRK92083.1"/>
    <property type="molecule type" value="Genomic_DNA"/>
</dbReference>
<dbReference type="CDD" id="cd20533">
    <property type="entry name" value="CYCLIN_CCNL_rpt2"/>
    <property type="match status" value="1"/>
</dbReference>
<dbReference type="InterPro" id="IPR004367">
    <property type="entry name" value="Cyclin_C-dom"/>
</dbReference>
<feature type="compositionally biased region" description="Basic residues" evidence="3">
    <location>
        <begin position="477"/>
        <end position="486"/>
    </location>
</feature>
<accession>A0A1J1HVS3</accession>
<dbReference type="GO" id="GO:0006357">
    <property type="term" value="P:regulation of transcription by RNA polymerase II"/>
    <property type="evidence" value="ECO:0007669"/>
    <property type="project" value="InterPro"/>
</dbReference>
<dbReference type="OrthoDB" id="10264655at2759"/>
<name>A0A1J1HVS3_9DIPT</name>
<evidence type="ECO:0000259" key="5">
    <source>
        <dbReference type="SMART" id="SM01332"/>
    </source>
</evidence>
<dbReference type="PANTHER" id="PTHR10026">
    <property type="entry name" value="CYCLIN"/>
    <property type="match status" value="1"/>
</dbReference>
<evidence type="ECO:0000313" key="7">
    <source>
        <dbReference type="Proteomes" id="UP000183832"/>
    </source>
</evidence>
<evidence type="ECO:0000256" key="1">
    <source>
        <dbReference type="ARBA" id="ARBA00023127"/>
    </source>
</evidence>
<reference evidence="6 7" key="1">
    <citation type="submission" date="2015-04" db="EMBL/GenBank/DDBJ databases">
        <authorList>
            <person name="Syromyatnikov M.Y."/>
            <person name="Popov V.N."/>
        </authorList>
    </citation>
    <scope>NUCLEOTIDE SEQUENCE [LARGE SCALE GENOMIC DNA]</scope>
</reference>
<dbReference type="InterPro" id="IPR043198">
    <property type="entry name" value="Cyclin/Ssn8"/>
</dbReference>
<dbReference type="Proteomes" id="UP000183832">
    <property type="component" value="Unassembled WGS sequence"/>
</dbReference>
<comment type="similarity">
    <text evidence="2">Belongs to the cyclin family.</text>
</comment>
<dbReference type="InterPro" id="IPR006671">
    <property type="entry name" value="Cyclin_N"/>
</dbReference>
<evidence type="ECO:0000259" key="4">
    <source>
        <dbReference type="SMART" id="SM00385"/>
    </source>
</evidence>
<evidence type="ECO:0000313" key="6">
    <source>
        <dbReference type="EMBL" id="CRK92083.1"/>
    </source>
</evidence>
<dbReference type="Pfam" id="PF02984">
    <property type="entry name" value="Cyclin_C"/>
    <property type="match status" value="1"/>
</dbReference>
<evidence type="ECO:0000256" key="3">
    <source>
        <dbReference type="SAM" id="MobiDB-lite"/>
    </source>
</evidence>
<dbReference type="Gene3D" id="1.10.472.10">
    <property type="entry name" value="Cyclin-like"/>
    <property type="match status" value="2"/>
</dbReference>